<dbReference type="InterPro" id="IPR014144">
    <property type="entry name" value="LigD_PE_domain"/>
</dbReference>
<evidence type="ECO:0000313" key="3">
    <source>
        <dbReference type="EMBL" id="SDI25620.1"/>
    </source>
</evidence>
<dbReference type="NCBIfam" id="TIGR02777">
    <property type="entry name" value="LigD_PE_dom"/>
    <property type="match status" value="1"/>
</dbReference>
<evidence type="ECO:0000313" key="5">
    <source>
        <dbReference type="Proteomes" id="UP000183670"/>
    </source>
</evidence>
<dbReference type="Proteomes" id="UP000181870">
    <property type="component" value="Unassembled WGS sequence"/>
</dbReference>
<evidence type="ECO:0000313" key="2">
    <source>
        <dbReference type="EMBL" id="SDB77392.1"/>
    </source>
</evidence>
<dbReference type="EMBL" id="FNDO01000034">
    <property type="protein sequence ID" value="SDI25620.1"/>
    <property type="molecule type" value="Genomic_DNA"/>
</dbReference>
<dbReference type="RefSeq" id="WP_074558314.1">
    <property type="nucleotide sequence ID" value="NZ_FMYE01000021.1"/>
</dbReference>
<evidence type="ECO:0000259" key="1">
    <source>
        <dbReference type="Pfam" id="PF13298"/>
    </source>
</evidence>
<dbReference type="Pfam" id="PF13298">
    <property type="entry name" value="LigD_N"/>
    <property type="match status" value="1"/>
</dbReference>
<protein>
    <submittedName>
        <fullName evidence="3">Bifunctional non-homologous end joining protein LigD</fullName>
    </submittedName>
</protein>
<dbReference type="AlphaFoldDB" id="A0A1G8J4N2"/>
<dbReference type="PANTHER" id="PTHR39465:SF1">
    <property type="entry name" value="DNA LIGASE D 3'-PHOSPHOESTERASE DOMAIN-CONTAINING PROTEIN"/>
    <property type="match status" value="1"/>
</dbReference>
<name>A0A1G8J4N2_BACOV</name>
<dbReference type="EMBL" id="FMYE01000021">
    <property type="protein sequence ID" value="SDB77392.1"/>
    <property type="molecule type" value="Genomic_DNA"/>
</dbReference>
<dbReference type="PANTHER" id="PTHR39465">
    <property type="entry name" value="DNA LIGASE D, 3'-PHOSPHOESTERASE DOMAIN"/>
    <property type="match status" value="1"/>
</dbReference>
<proteinExistence type="predicted"/>
<sequence length="204" mass="23201">MAKNSPDEGKSIKMVEKQVDPSFSNLKEYQAKRQFSETPEPMADTVETPSRIPVFVVQKHEASHFHFDFRLEVDGVLKSWVVPKGPSMNPKDKRLAIQVEDHPLSYAHFEGVIPEGNYGAGTVEIWDSGTYAYVGNNRNISAAIKNGILEFKLHGHKLKGLFTLIHTNMDDQDRDWLLIKKDDVFAVTHVYDAKNIPLYDEVFL</sequence>
<gene>
    <name evidence="2" type="ORF">SAMN05192581_102133</name>
    <name evidence="3" type="ORF">SAMN05192582_10344</name>
</gene>
<reference evidence="4 5" key="1">
    <citation type="submission" date="2016-10" db="EMBL/GenBank/DDBJ databases">
        <authorList>
            <person name="de Groot N.N."/>
        </authorList>
    </citation>
    <scope>NUCLEOTIDE SEQUENCE [LARGE SCALE GENOMIC DNA]</scope>
    <source>
        <strain evidence="2 5">NLAE-zl-C500</strain>
        <strain evidence="3 4">NLAE-zl-C57</strain>
    </source>
</reference>
<dbReference type="Proteomes" id="UP000183670">
    <property type="component" value="Unassembled WGS sequence"/>
</dbReference>
<accession>A0A1G8J4N2</accession>
<organism evidence="3 4">
    <name type="scientific">Bacteroides ovatus</name>
    <dbReference type="NCBI Taxonomy" id="28116"/>
    <lineage>
        <taxon>Bacteria</taxon>
        <taxon>Pseudomonadati</taxon>
        <taxon>Bacteroidota</taxon>
        <taxon>Bacteroidia</taxon>
        <taxon>Bacteroidales</taxon>
        <taxon>Bacteroidaceae</taxon>
        <taxon>Bacteroides</taxon>
    </lineage>
</organism>
<evidence type="ECO:0000313" key="4">
    <source>
        <dbReference type="Proteomes" id="UP000181870"/>
    </source>
</evidence>
<feature type="domain" description="DNA ligase D 3'-phosphoesterase" evidence="1">
    <location>
        <begin position="58"/>
        <end position="165"/>
    </location>
</feature>